<reference evidence="1 2" key="1">
    <citation type="journal article" date="2014" name="Agronomy (Basel)">
        <title>A Draft Genome Sequence for Ensete ventricosum, the Drought-Tolerant Tree Against Hunger.</title>
        <authorList>
            <person name="Harrison J."/>
            <person name="Moore K.A."/>
            <person name="Paszkiewicz K."/>
            <person name="Jones T."/>
            <person name="Grant M."/>
            <person name="Ambacheew D."/>
            <person name="Muzemil S."/>
            <person name="Studholme D.J."/>
        </authorList>
    </citation>
    <scope>NUCLEOTIDE SEQUENCE [LARGE SCALE GENOMIC DNA]</scope>
</reference>
<proteinExistence type="predicted"/>
<evidence type="ECO:0000313" key="1">
    <source>
        <dbReference type="EMBL" id="RRT34961.1"/>
    </source>
</evidence>
<protein>
    <submittedName>
        <fullName evidence="1">Uncharacterized protein</fullName>
    </submittedName>
</protein>
<evidence type="ECO:0000313" key="2">
    <source>
        <dbReference type="Proteomes" id="UP000287651"/>
    </source>
</evidence>
<gene>
    <name evidence="1" type="ORF">B296_00033803</name>
</gene>
<comment type="caution">
    <text evidence="1">The sequence shown here is derived from an EMBL/GenBank/DDBJ whole genome shotgun (WGS) entry which is preliminary data.</text>
</comment>
<sequence length="106" mass="11186">PRAAPRGRSGVVPIVGACVGVAPLRASRRRCPCDLIAGKRCPLRAGRGWALPLRPGHGRASPFAGGRPCRGPGYSRPSPFLATFATKNASRTHRMILHDSISSHAV</sequence>
<dbReference type="Proteomes" id="UP000287651">
    <property type="component" value="Unassembled WGS sequence"/>
</dbReference>
<dbReference type="AlphaFoldDB" id="A0A426X650"/>
<feature type="non-terminal residue" evidence="1">
    <location>
        <position position="1"/>
    </location>
</feature>
<accession>A0A426X650</accession>
<dbReference type="EMBL" id="AMZH03025805">
    <property type="protein sequence ID" value="RRT34961.1"/>
    <property type="molecule type" value="Genomic_DNA"/>
</dbReference>
<organism evidence="1 2">
    <name type="scientific">Ensete ventricosum</name>
    <name type="common">Abyssinian banana</name>
    <name type="synonym">Musa ensete</name>
    <dbReference type="NCBI Taxonomy" id="4639"/>
    <lineage>
        <taxon>Eukaryota</taxon>
        <taxon>Viridiplantae</taxon>
        <taxon>Streptophyta</taxon>
        <taxon>Embryophyta</taxon>
        <taxon>Tracheophyta</taxon>
        <taxon>Spermatophyta</taxon>
        <taxon>Magnoliopsida</taxon>
        <taxon>Liliopsida</taxon>
        <taxon>Zingiberales</taxon>
        <taxon>Musaceae</taxon>
        <taxon>Ensete</taxon>
    </lineage>
</organism>
<name>A0A426X650_ENSVE</name>